<dbReference type="RefSeq" id="WP_398273555.1">
    <property type="nucleotide sequence ID" value="NZ_JBITLV010000001.1"/>
</dbReference>
<keyword evidence="4" id="KW-1185">Reference proteome</keyword>
<dbReference type="InterPro" id="IPR009045">
    <property type="entry name" value="Zn_M74/Hedgehog-like"/>
</dbReference>
<dbReference type="Proteomes" id="UP001612915">
    <property type="component" value="Unassembled WGS sequence"/>
</dbReference>
<keyword evidence="2" id="KW-0732">Signal</keyword>
<evidence type="ECO:0000256" key="1">
    <source>
        <dbReference type="SAM" id="MobiDB-lite"/>
    </source>
</evidence>
<organism evidence="3 4">
    <name type="scientific">Spongisporangium articulatum</name>
    <dbReference type="NCBI Taxonomy" id="3362603"/>
    <lineage>
        <taxon>Bacteria</taxon>
        <taxon>Bacillati</taxon>
        <taxon>Actinomycetota</taxon>
        <taxon>Actinomycetes</taxon>
        <taxon>Kineosporiales</taxon>
        <taxon>Kineosporiaceae</taxon>
        <taxon>Spongisporangium</taxon>
    </lineage>
</organism>
<evidence type="ECO:0000313" key="3">
    <source>
        <dbReference type="EMBL" id="MFI7585528.1"/>
    </source>
</evidence>
<dbReference type="SUPFAM" id="SSF55166">
    <property type="entry name" value="Hedgehog/DD-peptidase"/>
    <property type="match status" value="1"/>
</dbReference>
<accession>A0ABW8AH86</accession>
<proteinExistence type="predicted"/>
<feature type="chain" id="PRO_5046166859" evidence="2">
    <location>
        <begin position="18"/>
        <end position="312"/>
    </location>
</feature>
<feature type="compositionally biased region" description="Low complexity" evidence="1">
    <location>
        <begin position="16"/>
        <end position="39"/>
    </location>
</feature>
<sequence>MATVLVTICLTACTAPADHAPPAATPTVPTTRGATATTPEPTPEPTLTPVRAWRPVRGEVHVKVKRAAVRAVEAAGTWDADGGTPSARFQRRFAAPGASASTVDVTYPQMGGLTATEASVMVVGVQALLDERGHRRTKDFTVDVRLDVHPDGSATVTGIEKPVDVPDGGALSAAARKLLRNENVTLPGAAADDVRSGSLDDGLLRVLDGLGQEHELSVLDLHTGHPHNVFATDRVSNHTQGRAVDIWAIDGTPVVQAPRALLSEVMRTAGELGATEVGGPFDYNGAGPGYFTDAVHLDHIHVGITAGRQGLG</sequence>
<feature type="region of interest" description="Disordered" evidence="1">
    <location>
        <begin position="16"/>
        <end position="48"/>
    </location>
</feature>
<gene>
    <name evidence="3" type="ORF">ACIB24_00465</name>
</gene>
<evidence type="ECO:0000313" key="4">
    <source>
        <dbReference type="Proteomes" id="UP001612915"/>
    </source>
</evidence>
<feature type="signal peptide" evidence="2">
    <location>
        <begin position="1"/>
        <end position="17"/>
    </location>
</feature>
<reference evidence="3 4" key="1">
    <citation type="submission" date="2024-10" db="EMBL/GenBank/DDBJ databases">
        <title>The Natural Products Discovery Center: Release of the First 8490 Sequenced Strains for Exploring Actinobacteria Biosynthetic Diversity.</title>
        <authorList>
            <person name="Kalkreuter E."/>
            <person name="Kautsar S.A."/>
            <person name="Yang D."/>
            <person name="Bader C.D."/>
            <person name="Teijaro C.N."/>
            <person name="Fluegel L."/>
            <person name="Davis C.M."/>
            <person name="Simpson J.R."/>
            <person name="Lauterbach L."/>
            <person name="Steele A.D."/>
            <person name="Gui C."/>
            <person name="Meng S."/>
            <person name="Li G."/>
            <person name="Viehrig K."/>
            <person name="Ye F."/>
            <person name="Su P."/>
            <person name="Kiefer A.F."/>
            <person name="Nichols A."/>
            <person name="Cepeda A.J."/>
            <person name="Yan W."/>
            <person name="Fan B."/>
            <person name="Jiang Y."/>
            <person name="Adhikari A."/>
            <person name="Zheng C.-J."/>
            <person name="Schuster L."/>
            <person name="Cowan T.M."/>
            <person name="Smanski M.J."/>
            <person name="Chevrette M.G."/>
            <person name="De Carvalho L.P.S."/>
            <person name="Shen B."/>
        </authorList>
    </citation>
    <scope>NUCLEOTIDE SEQUENCE [LARGE SCALE GENOMIC DNA]</scope>
    <source>
        <strain evidence="3 4">NPDC049639</strain>
    </source>
</reference>
<evidence type="ECO:0000256" key="2">
    <source>
        <dbReference type="SAM" id="SignalP"/>
    </source>
</evidence>
<comment type="caution">
    <text evidence="3">The sequence shown here is derived from an EMBL/GenBank/DDBJ whole genome shotgun (WGS) entry which is preliminary data.</text>
</comment>
<dbReference type="EMBL" id="JBITLV010000001">
    <property type="protein sequence ID" value="MFI7585528.1"/>
    <property type="molecule type" value="Genomic_DNA"/>
</dbReference>
<protein>
    <submittedName>
        <fullName evidence="3">Uncharacterized protein</fullName>
    </submittedName>
</protein>
<name>A0ABW8AH86_9ACTN</name>